<feature type="transmembrane region" description="Helical" evidence="1">
    <location>
        <begin position="112"/>
        <end position="136"/>
    </location>
</feature>
<dbReference type="Pfam" id="PF09997">
    <property type="entry name" value="DUF2238"/>
    <property type="match status" value="1"/>
</dbReference>
<dbReference type="EMBL" id="ACEC01000002">
    <property type="protein sequence ID" value="EEG32299.1"/>
    <property type="molecule type" value="Genomic_DNA"/>
</dbReference>
<keyword evidence="1" id="KW-0812">Transmembrane</keyword>
<feature type="transmembrane region" description="Helical" evidence="1">
    <location>
        <begin position="156"/>
        <end position="178"/>
    </location>
</feature>
<dbReference type="eggNOG" id="ENOG5033323">
    <property type="taxonomic scope" value="Bacteria"/>
</dbReference>
<evidence type="ECO:0000313" key="3">
    <source>
        <dbReference type="Proteomes" id="UP000003340"/>
    </source>
</evidence>
<evidence type="ECO:0000313" key="2">
    <source>
        <dbReference type="EMBL" id="EEG32299.1"/>
    </source>
</evidence>
<keyword evidence="1" id="KW-0472">Membrane</keyword>
<proteinExistence type="predicted"/>
<feature type="transmembrane region" description="Helical" evidence="1">
    <location>
        <begin position="20"/>
        <end position="42"/>
    </location>
</feature>
<name>C0E865_9FIRM</name>
<reference evidence="2 3" key="1">
    <citation type="submission" date="2009-01" db="EMBL/GenBank/DDBJ databases">
        <authorList>
            <person name="Fulton L."/>
            <person name="Clifton S."/>
            <person name="Fulton B."/>
            <person name="Xu J."/>
            <person name="Minx P."/>
            <person name="Pepin K.H."/>
            <person name="Johnson M."/>
            <person name="Bhonagiri V."/>
            <person name="Nash W.E."/>
            <person name="Mardis E.R."/>
            <person name="Wilson R.K."/>
        </authorList>
    </citation>
    <scope>NUCLEOTIDE SEQUENCE [LARGE SCALE GENOMIC DNA]</scope>
    <source>
        <strain evidence="2 3">DSM 5476</strain>
    </source>
</reference>
<sequence>MYAIIGIVTGIYNIFASTPYYVMLAFASILFLFLPALFYKLLRLEPIYALNFAVYLFCFIAFMIGMVFNAYHLIPYYDKFAHTLSGVFFGLLGIVFYYLLKPRKQIEKADCGAAAFNAVTFALSTAVIWEIIEYALSYLLGNDCQNVLTTGVNDTMQDMIVCLIGALLFLIPLLLYYLKGRKGLLMGIFEEFFNRNLKK</sequence>
<feature type="transmembrane region" description="Helical" evidence="1">
    <location>
        <begin position="54"/>
        <end position="74"/>
    </location>
</feature>
<dbReference type="HOGENOM" id="CLU_070751_3_1_9"/>
<accession>C0E865</accession>
<dbReference type="Proteomes" id="UP000003340">
    <property type="component" value="Unassembled WGS sequence"/>
</dbReference>
<comment type="caution">
    <text evidence="2">The sequence shown here is derived from an EMBL/GenBank/DDBJ whole genome shotgun (WGS) entry which is preliminary data.</text>
</comment>
<keyword evidence="3" id="KW-1185">Reference proteome</keyword>
<gene>
    <name evidence="2" type="ORF">CLOSTMETH_00037</name>
</gene>
<keyword evidence="1" id="KW-1133">Transmembrane helix</keyword>
<dbReference type="AlphaFoldDB" id="C0E865"/>
<protein>
    <recommendedName>
        <fullName evidence="4">Membrane-spanning protein</fullName>
    </recommendedName>
</protein>
<organism evidence="2 3">
    <name type="scientific">[Clostridium] methylpentosum DSM 5476</name>
    <dbReference type="NCBI Taxonomy" id="537013"/>
    <lineage>
        <taxon>Bacteria</taxon>
        <taxon>Bacillati</taxon>
        <taxon>Bacillota</taxon>
        <taxon>Clostridia</taxon>
        <taxon>Eubacteriales</taxon>
        <taxon>Oscillospiraceae</taxon>
        <taxon>Oscillospiraceae incertae sedis</taxon>
    </lineage>
</organism>
<dbReference type="STRING" id="537013.CLOSTMETH_00037"/>
<evidence type="ECO:0008006" key="4">
    <source>
        <dbReference type="Google" id="ProtNLM"/>
    </source>
</evidence>
<evidence type="ECO:0000256" key="1">
    <source>
        <dbReference type="SAM" id="Phobius"/>
    </source>
</evidence>
<dbReference type="InterPro" id="IPR014509">
    <property type="entry name" value="YjdF-like"/>
</dbReference>
<reference evidence="2 3" key="2">
    <citation type="submission" date="2009-02" db="EMBL/GenBank/DDBJ databases">
        <title>Draft genome sequence of Clostridium methylpentosum (DSM 5476).</title>
        <authorList>
            <person name="Sudarsanam P."/>
            <person name="Ley R."/>
            <person name="Guruge J."/>
            <person name="Turnbaugh P.J."/>
            <person name="Mahowald M."/>
            <person name="Liep D."/>
            <person name="Gordon J."/>
        </authorList>
    </citation>
    <scope>NUCLEOTIDE SEQUENCE [LARGE SCALE GENOMIC DNA]</scope>
    <source>
        <strain evidence="2 3">DSM 5476</strain>
    </source>
</reference>
<feature type="transmembrane region" description="Helical" evidence="1">
    <location>
        <begin position="80"/>
        <end position="100"/>
    </location>
</feature>